<evidence type="ECO:0000313" key="3">
    <source>
        <dbReference type="Proteomes" id="UP001139193"/>
    </source>
</evidence>
<feature type="chain" id="PRO_5040765608" description="DUF3298 domain-containing protein" evidence="1">
    <location>
        <begin position="29"/>
        <end position="387"/>
    </location>
</feature>
<keyword evidence="3" id="KW-1185">Reference proteome</keyword>
<evidence type="ECO:0000313" key="2">
    <source>
        <dbReference type="EMBL" id="MCI1187669.1"/>
    </source>
</evidence>
<sequence length="387" mass="43665">MTTLFFPALGLYWLLVLPHAAPPGPTPADTVLPPNRLEHYLDAPTRRWRGRVGQHPVTVFLDSLWRGEYRGKYYYDRRGLDITLSTEQAKAPPGLTLGERDAAYQRSANFLLGPTISPALAGTWRSADGRRNLPVLLRENYADGVRYQAEHWNLTRFVAPDSANGVAGDSAMFQGSYLRITFPQNPAAARRIERMLAPPTAPPQMAFYLDTLLRNRQREQPDYSFIGDKYVVYNSNYLFSVVQFERFGVADYHEWAQSYTFDMRTGKRLGLADLLVAGYQAKLRQLLLQHLRLLWQSNPNYGDVGSSGKLPTGGFVVTGTGLNFSYDDRDDDSLAYPGPYHADRTIDIEIPYEALLPIINLTGPLAPVLRERSLLPQKKQAVLSFHK</sequence>
<gene>
    <name evidence="2" type="ORF">MON38_09570</name>
</gene>
<dbReference type="AlphaFoldDB" id="A0A9X1VEG6"/>
<dbReference type="EMBL" id="JALBGC010000002">
    <property type="protein sequence ID" value="MCI1187669.1"/>
    <property type="molecule type" value="Genomic_DNA"/>
</dbReference>
<protein>
    <recommendedName>
        <fullName evidence="4">DUF3298 domain-containing protein</fullName>
    </recommendedName>
</protein>
<dbReference type="RefSeq" id="WP_241935930.1">
    <property type="nucleotide sequence ID" value="NZ_JALBGC010000002.1"/>
</dbReference>
<comment type="caution">
    <text evidence="2">The sequence shown here is derived from an EMBL/GenBank/DDBJ whole genome shotgun (WGS) entry which is preliminary data.</text>
</comment>
<evidence type="ECO:0000256" key="1">
    <source>
        <dbReference type="SAM" id="SignalP"/>
    </source>
</evidence>
<proteinExistence type="predicted"/>
<dbReference type="Proteomes" id="UP001139193">
    <property type="component" value="Unassembled WGS sequence"/>
</dbReference>
<evidence type="ECO:0008006" key="4">
    <source>
        <dbReference type="Google" id="ProtNLM"/>
    </source>
</evidence>
<keyword evidence="1" id="KW-0732">Signal</keyword>
<accession>A0A9X1VEG6</accession>
<organism evidence="2 3">
    <name type="scientific">Hymenobacter cyanobacteriorum</name>
    <dbReference type="NCBI Taxonomy" id="2926463"/>
    <lineage>
        <taxon>Bacteria</taxon>
        <taxon>Pseudomonadati</taxon>
        <taxon>Bacteroidota</taxon>
        <taxon>Cytophagia</taxon>
        <taxon>Cytophagales</taxon>
        <taxon>Hymenobacteraceae</taxon>
        <taxon>Hymenobacter</taxon>
    </lineage>
</organism>
<feature type="signal peptide" evidence="1">
    <location>
        <begin position="1"/>
        <end position="28"/>
    </location>
</feature>
<name>A0A9X1VEG6_9BACT</name>
<reference evidence="2" key="1">
    <citation type="submission" date="2022-03" db="EMBL/GenBank/DDBJ databases">
        <title>Bacterial whole genome sequence for Hymenobacter sp. DH14.</title>
        <authorList>
            <person name="Le V."/>
        </authorList>
    </citation>
    <scope>NUCLEOTIDE SEQUENCE</scope>
    <source>
        <strain evidence="2">DH14</strain>
    </source>
</reference>